<dbReference type="SUPFAM" id="SSF51735">
    <property type="entry name" value="NAD(P)-binding Rossmann-fold domains"/>
    <property type="match status" value="1"/>
</dbReference>
<evidence type="ECO:0000313" key="3">
    <source>
        <dbReference type="Proteomes" id="UP001500427"/>
    </source>
</evidence>
<evidence type="ECO:0000259" key="1">
    <source>
        <dbReference type="Pfam" id="PF01370"/>
    </source>
</evidence>
<comment type="caution">
    <text evidence="2">The sequence shown here is derived from an EMBL/GenBank/DDBJ whole genome shotgun (WGS) entry which is preliminary data.</text>
</comment>
<dbReference type="PANTHER" id="PTHR48079">
    <property type="entry name" value="PROTEIN YEEZ"/>
    <property type="match status" value="1"/>
</dbReference>
<dbReference type="RefSeq" id="WP_345508632.1">
    <property type="nucleotide sequence ID" value="NZ_BAABIW010000022.1"/>
</dbReference>
<evidence type="ECO:0000313" key="2">
    <source>
        <dbReference type="EMBL" id="GAA5033417.1"/>
    </source>
</evidence>
<dbReference type="EMBL" id="BAABIW010000022">
    <property type="protein sequence ID" value="GAA5033417.1"/>
    <property type="molecule type" value="Genomic_DNA"/>
</dbReference>
<name>A0ABP9JLB2_9MICO</name>
<protein>
    <submittedName>
        <fullName evidence="2">NAD-dependent epimerase/dehydratase family protein</fullName>
    </submittedName>
</protein>
<feature type="domain" description="NAD-dependent epimerase/dehydratase" evidence="1">
    <location>
        <begin position="3"/>
        <end position="222"/>
    </location>
</feature>
<dbReference type="Proteomes" id="UP001500427">
    <property type="component" value="Unassembled WGS sequence"/>
</dbReference>
<keyword evidence="3" id="KW-1185">Reference proteome</keyword>
<organism evidence="2 3">
    <name type="scientific">Terrabacter aeriphilus</name>
    <dbReference type="NCBI Taxonomy" id="515662"/>
    <lineage>
        <taxon>Bacteria</taxon>
        <taxon>Bacillati</taxon>
        <taxon>Actinomycetota</taxon>
        <taxon>Actinomycetes</taxon>
        <taxon>Micrococcales</taxon>
        <taxon>Intrasporangiaceae</taxon>
        <taxon>Terrabacter</taxon>
    </lineage>
</organism>
<dbReference type="InterPro" id="IPR001509">
    <property type="entry name" value="Epimerase_deHydtase"/>
</dbReference>
<proteinExistence type="predicted"/>
<reference evidence="3" key="1">
    <citation type="journal article" date="2019" name="Int. J. Syst. Evol. Microbiol.">
        <title>The Global Catalogue of Microorganisms (GCM) 10K type strain sequencing project: providing services to taxonomists for standard genome sequencing and annotation.</title>
        <authorList>
            <consortium name="The Broad Institute Genomics Platform"/>
            <consortium name="The Broad Institute Genome Sequencing Center for Infectious Disease"/>
            <person name="Wu L."/>
            <person name="Ma J."/>
        </authorList>
    </citation>
    <scope>NUCLEOTIDE SEQUENCE [LARGE SCALE GENOMIC DNA]</scope>
    <source>
        <strain evidence="3">JCM 17687</strain>
    </source>
</reference>
<sequence>MKVLVTGASGLLGRLTAEALAARGDDVTVLQRRPSGLHLPEVLGDVADPSAVAEAVRGHDAVVHLAAKVDVVGRWREYERANVQGTTNIVQACRAAGVGRLVHVSSPSVAHTGTAIVGAGADPADPRRARGHYARSKAMAEQVALAADGGALAVVAVRPHLVWGPGDTQLIARIVERARAGRLPVVGSGAALIDSTYVTNAVDALVAALDRCDTARGAAYVVSNGEPRPVGELIGDICRASGVGAPTRHVPYPVAALAGAAVDAVWAARLALPALAPPSTPPLTRFLAEQLATAHWFDQRHTRAALGWTPGVTLDEGLAELARAGRGAIGRLTAS</sequence>
<dbReference type="Pfam" id="PF01370">
    <property type="entry name" value="Epimerase"/>
    <property type="match status" value="1"/>
</dbReference>
<gene>
    <name evidence="2" type="ORF">GCM10023258_33250</name>
</gene>
<dbReference type="InterPro" id="IPR036291">
    <property type="entry name" value="NAD(P)-bd_dom_sf"/>
</dbReference>
<dbReference type="PANTHER" id="PTHR48079:SF6">
    <property type="entry name" value="NAD(P)-BINDING DOMAIN-CONTAINING PROTEIN-RELATED"/>
    <property type="match status" value="1"/>
</dbReference>
<dbReference type="InterPro" id="IPR051783">
    <property type="entry name" value="NAD(P)-dependent_oxidoreduct"/>
</dbReference>
<accession>A0ABP9JLB2</accession>
<dbReference type="Gene3D" id="3.40.50.720">
    <property type="entry name" value="NAD(P)-binding Rossmann-like Domain"/>
    <property type="match status" value="1"/>
</dbReference>